<evidence type="ECO:0000313" key="2">
    <source>
        <dbReference type="EMBL" id="VYU45029.1"/>
    </source>
</evidence>
<feature type="compositionally biased region" description="Polar residues" evidence="1">
    <location>
        <begin position="91"/>
        <end position="113"/>
    </location>
</feature>
<dbReference type="RefSeq" id="WP_023015135.1">
    <property type="nucleotide sequence ID" value="NZ_CACRUO010000059.1"/>
</dbReference>
<dbReference type="GeneID" id="77331521"/>
<dbReference type="AlphaFoldDB" id="A0A6N3EZ48"/>
<protein>
    <recommendedName>
        <fullName evidence="3">Staphylococcal protein</fullName>
    </recommendedName>
</protein>
<name>A0A6N3EZ48_STASI</name>
<reference evidence="2" key="1">
    <citation type="submission" date="2019-11" db="EMBL/GenBank/DDBJ databases">
        <authorList>
            <person name="Feng L."/>
        </authorList>
    </citation>
    <scope>NUCLEOTIDE SEQUENCE</scope>
    <source>
        <strain evidence="2">SsimulansLFYP27</strain>
    </source>
</reference>
<evidence type="ECO:0000256" key="1">
    <source>
        <dbReference type="SAM" id="MobiDB-lite"/>
    </source>
</evidence>
<feature type="compositionally biased region" description="Basic and acidic residues" evidence="1">
    <location>
        <begin position="56"/>
        <end position="68"/>
    </location>
</feature>
<proteinExistence type="predicted"/>
<evidence type="ECO:0008006" key="3">
    <source>
        <dbReference type="Google" id="ProtNLM"/>
    </source>
</evidence>
<feature type="region of interest" description="Disordered" evidence="1">
    <location>
        <begin position="25"/>
        <end position="113"/>
    </location>
</feature>
<organism evidence="2">
    <name type="scientific">Staphylococcus simulans</name>
    <dbReference type="NCBI Taxonomy" id="1286"/>
    <lineage>
        <taxon>Bacteria</taxon>
        <taxon>Bacillati</taxon>
        <taxon>Bacillota</taxon>
        <taxon>Bacilli</taxon>
        <taxon>Bacillales</taxon>
        <taxon>Staphylococcaceae</taxon>
        <taxon>Staphylococcus</taxon>
    </lineage>
</organism>
<feature type="compositionally biased region" description="Basic and acidic residues" evidence="1">
    <location>
        <begin position="78"/>
        <end position="87"/>
    </location>
</feature>
<feature type="compositionally biased region" description="Polar residues" evidence="1">
    <location>
        <begin position="30"/>
        <end position="41"/>
    </location>
</feature>
<dbReference type="EMBL" id="CACRUO010000059">
    <property type="protein sequence ID" value="VYU45029.1"/>
    <property type="molecule type" value="Genomic_DNA"/>
</dbReference>
<accession>A0A6N3EZ48</accession>
<sequence length="211" mass="24826">MNIGLIIFVVSVVISLISAINDKNYKKRQQNQPKSSQPRRQPTTERKQQKGFLEQLGEKFEEMQKELEGTPPSSQPDHTPKPEETTRPNRRTSQPRQTREQSSQPRLDSNQKEQVLTKQLNDSLNNELHDLRSQMDLEKQKQIEILERRAQAIISDKYLSERAKKERLKQLFANKFNQTSTRTNEDLRFDEDEILNGFVWSEVLKKPKQLQ</sequence>
<gene>
    <name evidence="2" type="ORF">SSLFYP27_02240</name>
</gene>